<dbReference type="Gene3D" id="2.30.30.190">
    <property type="entry name" value="CAP Gly-rich-like domain"/>
    <property type="match status" value="1"/>
</dbReference>
<dbReference type="SUPFAM" id="SSF74924">
    <property type="entry name" value="Cap-Gly domain"/>
    <property type="match status" value="1"/>
</dbReference>
<dbReference type="OrthoDB" id="3268283at2759"/>
<accession>A0A8H8CKM1</accession>
<proteinExistence type="predicted"/>
<dbReference type="EMBL" id="JAFIQS010000006">
    <property type="protein sequence ID" value="KAG5168545.1"/>
    <property type="molecule type" value="Genomic_DNA"/>
</dbReference>
<dbReference type="InterPro" id="IPR036859">
    <property type="entry name" value="CAP-Gly_dom_sf"/>
</dbReference>
<protein>
    <recommendedName>
        <fullName evidence="3">CAP-Gly domain-containing protein</fullName>
    </recommendedName>
</protein>
<comment type="caution">
    <text evidence="2">The sequence shown here is derived from an EMBL/GenBank/DDBJ whole genome shotgun (WGS) entry which is preliminary data.</text>
</comment>
<sequence>MSNQTAQPLPLAVDSPKVKVVPLLPSSGPLPSSLTHPPSTSSLSHPPSSSSPSPSTHAHSPPPLHPTKKSSTLSNTTASINKPLSSIDSLLASDVPTGATLEIGIPCIISSKRKRFKAYARYIGEVVGEKGEWVGVEVPLPAGGVGGSGDGWGDGSGSGMAGSGFSTHSGHGHGSAVLDKTGVVDDRQWNDGSWGGIRYFEIGGMLSGSEFDSGNPTWYGGGGGTDDRAARRRRLDGSSGSAMAAWGTSSTGALRGDRDPKMQGLLKREGDQLSIASERMKRVRSVSPAVSEMSGSGAESRGLFVRPQQVLYVVDAVGADL</sequence>
<evidence type="ECO:0000313" key="2">
    <source>
        <dbReference type="EMBL" id="KAG5168545.1"/>
    </source>
</evidence>
<name>A0A8H8CKM1_PSICU</name>
<feature type="compositionally biased region" description="Low complexity" evidence="1">
    <location>
        <begin position="22"/>
        <end position="59"/>
    </location>
</feature>
<evidence type="ECO:0008006" key="3">
    <source>
        <dbReference type="Google" id="ProtNLM"/>
    </source>
</evidence>
<feature type="region of interest" description="Disordered" evidence="1">
    <location>
        <begin position="1"/>
        <end position="77"/>
    </location>
</feature>
<evidence type="ECO:0000256" key="1">
    <source>
        <dbReference type="SAM" id="MobiDB-lite"/>
    </source>
</evidence>
<feature type="region of interest" description="Disordered" evidence="1">
    <location>
        <begin position="240"/>
        <end position="259"/>
    </location>
</feature>
<reference evidence="2" key="1">
    <citation type="submission" date="2021-02" db="EMBL/GenBank/DDBJ databases">
        <title>Psilocybe cubensis genome.</title>
        <authorList>
            <person name="Mckernan K.J."/>
            <person name="Crawford S."/>
            <person name="Trippe A."/>
            <person name="Kane L.T."/>
            <person name="Mclaughlin S."/>
        </authorList>
    </citation>
    <scope>NUCLEOTIDE SEQUENCE [LARGE SCALE GENOMIC DNA]</scope>
    <source>
        <strain evidence="2">MGC-MH-2018</strain>
    </source>
</reference>
<organism evidence="2">
    <name type="scientific">Psilocybe cubensis</name>
    <name type="common">Psychedelic mushroom</name>
    <name type="synonym">Stropharia cubensis</name>
    <dbReference type="NCBI Taxonomy" id="181762"/>
    <lineage>
        <taxon>Eukaryota</taxon>
        <taxon>Fungi</taxon>
        <taxon>Dikarya</taxon>
        <taxon>Basidiomycota</taxon>
        <taxon>Agaricomycotina</taxon>
        <taxon>Agaricomycetes</taxon>
        <taxon>Agaricomycetidae</taxon>
        <taxon>Agaricales</taxon>
        <taxon>Agaricineae</taxon>
        <taxon>Strophariaceae</taxon>
        <taxon>Psilocybe</taxon>
    </lineage>
</organism>
<gene>
    <name evidence="2" type="ORF">JR316_007146</name>
</gene>
<dbReference type="AlphaFoldDB" id="A0A8H8CKM1"/>